<feature type="transmembrane region" description="Helical" evidence="1">
    <location>
        <begin position="61"/>
        <end position="80"/>
    </location>
</feature>
<dbReference type="HOGENOM" id="CLU_1449436_0_0_1"/>
<accession>T1ING3</accession>
<dbReference type="EnsemblMetazoa" id="SMAR002540-RA">
    <property type="protein sequence ID" value="SMAR002540-PA"/>
    <property type="gene ID" value="SMAR002540"/>
</dbReference>
<keyword evidence="1" id="KW-0812">Transmembrane</keyword>
<sequence>MMLKPHYNGSTIGTCGLVVTMTTNTATMPLSLPTQISLAVRYANQTSLIFSRYLSSFQSTLQLLLIFHSYFTLLYLHSYFTLLYLHSYFTLLYLHSYFTLLYLHSYFTLLYLHSYFTLLYLHSPKKKELCHHEEGNSRIAMYTYVNRLSFLFTKLKSTKESKMTLEIREKWIFLKKGPPRYRLSSTF</sequence>
<dbReference type="AlphaFoldDB" id="T1ING3"/>
<dbReference type="EMBL" id="JH431167">
    <property type="status" value="NOT_ANNOTATED_CDS"/>
    <property type="molecule type" value="Genomic_DNA"/>
</dbReference>
<evidence type="ECO:0000313" key="2">
    <source>
        <dbReference type="EnsemblMetazoa" id="SMAR002540-PA"/>
    </source>
</evidence>
<proteinExistence type="predicted"/>
<dbReference type="Proteomes" id="UP000014500">
    <property type="component" value="Unassembled WGS sequence"/>
</dbReference>
<keyword evidence="1" id="KW-1133">Transmembrane helix</keyword>
<keyword evidence="1" id="KW-0472">Membrane</keyword>
<protein>
    <submittedName>
        <fullName evidence="2">Uncharacterized protein</fullName>
    </submittedName>
</protein>
<reference evidence="3" key="1">
    <citation type="submission" date="2011-05" db="EMBL/GenBank/DDBJ databases">
        <authorList>
            <person name="Richards S.R."/>
            <person name="Qu J."/>
            <person name="Jiang H."/>
            <person name="Jhangiani S.N."/>
            <person name="Agravi P."/>
            <person name="Goodspeed R."/>
            <person name="Gross S."/>
            <person name="Mandapat C."/>
            <person name="Jackson L."/>
            <person name="Mathew T."/>
            <person name="Pu L."/>
            <person name="Thornton R."/>
            <person name="Saada N."/>
            <person name="Wilczek-Boney K.B."/>
            <person name="Lee S."/>
            <person name="Kovar C."/>
            <person name="Wu Y."/>
            <person name="Scherer S.E."/>
            <person name="Worley K.C."/>
            <person name="Muzny D.M."/>
            <person name="Gibbs R."/>
        </authorList>
    </citation>
    <scope>NUCLEOTIDE SEQUENCE</scope>
    <source>
        <strain evidence="3">Brora</strain>
    </source>
</reference>
<evidence type="ECO:0000313" key="3">
    <source>
        <dbReference type="Proteomes" id="UP000014500"/>
    </source>
</evidence>
<organism evidence="2 3">
    <name type="scientific">Strigamia maritima</name>
    <name type="common">European centipede</name>
    <name type="synonym">Geophilus maritimus</name>
    <dbReference type="NCBI Taxonomy" id="126957"/>
    <lineage>
        <taxon>Eukaryota</taxon>
        <taxon>Metazoa</taxon>
        <taxon>Ecdysozoa</taxon>
        <taxon>Arthropoda</taxon>
        <taxon>Myriapoda</taxon>
        <taxon>Chilopoda</taxon>
        <taxon>Pleurostigmophora</taxon>
        <taxon>Geophilomorpha</taxon>
        <taxon>Linotaeniidae</taxon>
        <taxon>Strigamia</taxon>
    </lineage>
</organism>
<feature type="transmembrane region" description="Helical" evidence="1">
    <location>
        <begin position="100"/>
        <end position="121"/>
    </location>
</feature>
<name>T1ING3_STRMM</name>
<evidence type="ECO:0000256" key="1">
    <source>
        <dbReference type="SAM" id="Phobius"/>
    </source>
</evidence>
<reference evidence="2" key="2">
    <citation type="submission" date="2015-02" db="UniProtKB">
        <authorList>
            <consortium name="EnsemblMetazoa"/>
        </authorList>
    </citation>
    <scope>IDENTIFICATION</scope>
</reference>
<keyword evidence="3" id="KW-1185">Reference proteome</keyword>